<gene>
    <name evidence="2" type="ORF">SAMN04489726_3919</name>
</gene>
<sequence>MSAKYDATTIAKWFIAWAGEAANASMSNLKLQKILYYAQGHHIARYGQPLFVDEIQAWSHGPVVPTVYRRFKQFGADEIELDEFDEFAWDDVDEETAQFLMLIWNTYGGLAAWRLRNMTHDEDPWKHHFVDGERNLVITVDSLYEYFKPRTRVS</sequence>
<keyword evidence="3" id="KW-1185">Reference proteome</keyword>
<dbReference type="RefSeq" id="WP_030430871.1">
    <property type="nucleotide sequence ID" value="NZ_JOEF01000016.1"/>
</dbReference>
<accession>A0A1G9X1K2</accession>
<evidence type="ECO:0000259" key="1">
    <source>
        <dbReference type="Pfam" id="PF13274"/>
    </source>
</evidence>
<dbReference type="STRING" id="211114.SAMN04489726_3919"/>
<protein>
    <submittedName>
        <fullName evidence="2">Uncharacterized phage-associated protein</fullName>
    </submittedName>
</protein>
<organism evidence="2 3">
    <name type="scientific">Allokutzneria albata</name>
    <name type="common">Kibdelosporangium albatum</name>
    <dbReference type="NCBI Taxonomy" id="211114"/>
    <lineage>
        <taxon>Bacteria</taxon>
        <taxon>Bacillati</taxon>
        <taxon>Actinomycetota</taxon>
        <taxon>Actinomycetes</taxon>
        <taxon>Pseudonocardiales</taxon>
        <taxon>Pseudonocardiaceae</taxon>
        <taxon>Allokutzneria</taxon>
    </lineage>
</organism>
<name>A0A1G9X1K2_ALLAB</name>
<dbReference type="InterPro" id="IPR025272">
    <property type="entry name" value="SocA_Panacea"/>
</dbReference>
<evidence type="ECO:0000313" key="2">
    <source>
        <dbReference type="EMBL" id="SDM90235.1"/>
    </source>
</evidence>
<dbReference type="AlphaFoldDB" id="A0A1G9X1K2"/>
<evidence type="ECO:0000313" key="3">
    <source>
        <dbReference type="Proteomes" id="UP000183376"/>
    </source>
</evidence>
<dbReference type="Proteomes" id="UP000183376">
    <property type="component" value="Chromosome I"/>
</dbReference>
<dbReference type="eggNOG" id="COG3600">
    <property type="taxonomic scope" value="Bacteria"/>
</dbReference>
<dbReference type="EMBL" id="LT629701">
    <property type="protein sequence ID" value="SDM90235.1"/>
    <property type="molecule type" value="Genomic_DNA"/>
</dbReference>
<reference evidence="2 3" key="1">
    <citation type="submission" date="2016-10" db="EMBL/GenBank/DDBJ databases">
        <authorList>
            <person name="de Groot N.N."/>
        </authorList>
    </citation>
    <scope>NUCLEOTIDE SEQUENCE [LARGE SCALE GENOMIC DNA]</scope>
    <source>
        <strain evidence="2 3">DSM 44149</strain>
    </source>
</reference>
<feature type="domain" description="Antitoxin SocA-like Panacea" evidence="1">
    <location>
        <begin position="31"/>
        <end position="126"/>
    </location>
</feature>
<proteinExistence type="predicted"/>
<dbReference type="Pfam" id="PF13274">
    <property type="entry name" value="SocA_Panacea"/>
    <property type="match status" value="1"/>
</dbReference>